<evidence type="ECO:0008006" key="3">
    <source>
        <dbReference type="Google" id="ProtNLM"/>
    </source>
</evidence>
<evidence type="ECO:0000313" key="2">
    <source>
        <dbReference type="Proteomes" id="UP000035526"/>
    </source>
</evidence>
<accession>A0A837J6T6</accession>
<protein>
    <recommendedName>
        <fullName evidence="3">KTSC domain-containing protein</fullName>
    </recommendedName>
</protein>
<sequence length="73" mass="8332">MTKYKDINGDSGIEAYEIGSDKISVKFRNTAKIYVYSYASARKDNIEHMKKLAQSGDGLNSFINLNVKYKYVK</sequence>
<dbReference type="RefSeq" id="WP_046991550.1">
    <property type="nucleotide sequence ID" value="NZ_JAIS01000070.1"/>
</dbReference>
<organism evidence="1 2">
    <name type="scientific">Aliarcobacter butzleri L351</name>
    <dbReference type="NCBI Taxonomy" id="1447259"/>
    <lineage>
        <taxon>Bacteria</taxon>
        <taxon>Pseudomonadati</taxon>
        <taxon>Campylobacterota</taxon>
        <taxon>Epsilonproteobacteria</taxon>
        <taxon>Campylobacterales</taxon>
        <taxon>Arcobacteraceae</taxon>
        <taxon>Aliarcobacter</taxon>
    </lineage>
</organism>
<reference evidence="1 2" key="1">
    <citation type="submission" date="2014-01" db="EMBL/GenBank/DDBJ databases">
        <title>Development of a Comparative Genomic Fingerprinting Assay for High Resolution Genotyping of Arcobacter butzleri.</title>
        <authorList>
            <person name="Webb A.L."/>
            <person name="Inglis G.D."/>
            <person name="Kruczkiewicz P."/>
            <person name="Selinger L.B."/>
            <person name="Taboada E.N."/>
        </authorList>
    </citation>
    <scope>NUCLEOTIDE SEQUENCE [LARGE SCALE GENOMIC DNA]</scope>
    <source>
        <strain evidence="1 2">L351</strain>
    </source>
</reference>
<gene>
    <name evidence="1" type="ORF">AF76_04975</name>
</gene>
<comment type="caution">
    <text evidence="1">The sequence shown here is derived from an EMBL/GenBank/DDBJ whole genome shotgun (WGS) entry which is preliminary data.</text>
</comment>
<dbReference type="Proteomes" id="UP000035526">
    <property type="component" value="Unassembled WGS sequence"/>
</dbReference>
<proteinExistence type="predicted"/>
<dbReference type="EMBL" id="JAIS01000070">
    <property type="protein sequence ID" value="KLE01433.1"/>
    <property type="molecule type" value="Genomic_DNA"/>
</dbReference>
<dbReference type="AlphaFoldDB" id="A0A837J6T6"/>
<evidence type="ECO:0000313" key="1">
    <source>
        <dbReference type="EMBL" id="KLE01433.1"/>
    </source>
</evidence>
<name>A0A837J6T6_9BACT</name>